<evidence type="ECO:0000259" key="11">
    <source>
        <dbReference type="PROSITE" id="PS50113"/>
    </source>
</evidence>
<evidence type="ECO:0000256" key="8">
    <source>
        <dbReference type="ARBA" id="ARBA00023012"/>
    </source>
</evidence>
<dbReference type="Gene3D" id="1.10.287.130">
    <property type="match status" value="1"/>
</dbReference>
<evidence type="ECO:0000256" key="7">
    <source>
        <dbReference type="ARBA" id="ARBA00022840"/>
    </source>
</evidence>
<dbReference type="PANTHER" id="PTHR43304">
    <property type="entry name" value="PHYTOCHROME-LIKE PROTEIN CPH1"/>
    <property type="match status" value="1"/>
</dbReference>
<name>A0A2N3I0T9_9BACT</name>
<dbReference type="SUPFAM" id="SSF55874">
    <property type="entry name" value="ATPase domain of HSP90 chaperone/DNA topoisomerase II/histidine kinase"/>
    <property type="match status" value="1"/>
</dbReference>
<organism evidence="12 13">
    <name type="scientific">Labilibaculum filiforme</name>
    <dbReference type="NCBI Taxonomy" id="1940526"/>
    <lineage>
        <taxon>Bacteria</taxon>
        <taxon>Pseudomonadati</taxon>
        <taxon>Bacteroidota</taxon>
        <taxon>Bacteroidia</taxon>
        <taxon>Marinilabiliales</taxon>
        <taxon>Marinifilaceae</taxon>
        <taxon>Labilibaculum</taxon>
    </lineage>
</organism>
<evidence type="ECO:0000259" key="10">
    <source>
        <dbReference type="PROSITE" id="PS50112"/>
    </source>
</evidence>
<proteinExistence type="predicted"/>
<keyword evidence="8" id="KW-0902">Two-component regulatory system</keyword>
<dbReference type="InterPro" id="IPR036097">
    <property type="entry name" value="HisK_dim/P_sf"/>
</dbReference>
<dbReference type="Proteomes" id="UP000233535">
    <property type="component" value="Unassembled WGS sequence"/>
</dbReference>
<gene>
    <name evidence="12" type="ORF">BZG02_07620</name>
</gene>
<dbReference type="CDD" id="cd00130">
    <property type="entry name" value="PAS"/>
    <property type="match status" value="3"/>
</dbReference>
<dbReference type="FunFam" id="1.10.287.130:FF:000002">
    <property type="entry name" value="Two-component osmosensing histidine kinase"/>
    <property type="match status" value="1"/>
</dbReference>
<dbReference type="Pfam" id="PF08447">
    <property type="entry name" value="PAS_3"/>
    <property type="match status" value="3"/>
</dbReference>
<dbReference type="InterPro" id="IPR052162">
    <property type="entry name" value="Sensor_kinase/Photoreceptor"/>
</dbReference>
<dbReference type="CDD" id="cd00082">
    <property type="entry name" value="HisKA"/>
    <property type="match status" value="1"/>
</dbReference>
<evidence type="ECO:0000259" key="9">
    <source>
        <dbReference type="PROSITE" id="PS50109"/>
    </source>
</evidence>
<dbReference type="Pfam" id="PF00989">
    <property type="entry name" value="PAS"/>
    <property type="match status" value="1"/>
</dbReference>
<sequence length="810" mass="93092">MIHPQEKSKEELVKELTELQQKYSSLKESVKENLLIQKRTEKALRNSEERFKLAMEASNDGLYDWNLETQKIYYSPGWKKMLGYEEHELVNEVSVWEELTDTEDVRTTWGLLEGLMTRKTNRFVLEFKMRHKQGHWVNVLSRGEAFYNDEGKAIRIIGTHVNITERKLAELSLRNEKEQIKTILNLVGDPIFVKDDNHCIVLANSAFYKIFNLKEEEVLGYTLSESVPKDEKEHFLAVDRNVLDAGISDLREEKMTVGSICRTIITRKTRFIDTAGNKFLVGSIHDITEQKNILNALAKSEHRLSLALETGLIGAWDLNLLDKSSRRTLIHDQIFGYESLLPEWTYEMFLQHVFLEDKEYVNEAFKGAIESTEDWSFECRINRFIDGELRWIKATGRHVLNLEGDTTYLTGIVQDITDLKSAELELIKAKERAEENEEKFRVYSQYSPVAIYTTDKNGNCIYANNKWLEIAGMRLQECLGNGWMNSLHPDDKDSVFENWNKSVKSHGSWAYEYRFVSKEGKITLVEGSAKPLFNKENELIGYLGSNVDITDRKKAELLLLEKNEELIVAKEKAEESDRLKSAFLANMSHEIRTPMNSIMGFSELLREPNLTGEQQQKYVRIISESGVRMLNIIDDIVDISKIEAGLMELEIEKINVNEQIEYIHSLFNPEVAAKGMQFGFKKALSDKEAVIETDQDKLFAILSNLVKNSIKYSEKGSIKLGYELIKEEDGDLLQFYVKDTGIGISEDRQVAIFERFIQADILDKMARQGAGLGLAISKSYVEMLGGKIWVESKLGKGSGFYFCLPYNIRS</sequence>
<evidence type="ECO:0000313" key="13">
    <source>
        <dbReference type="Proteomes" id="UP000233535"/>
    </source>
</evidence>
<dbReference type="InterPro" id="IPR013767">
    <property type="entry name" value="PAS_fold"/>
</dbReference>
<dbReference type="SMART" id="SM00086">
    <property type="entry name" value="PAC"/>
    <property type="match status" value="3"/>
</dbReference>
<dbReference type="PROSITE" id="PS50109">
    <property type="entry name" value="HIS_KIN"/>
    <property type="match status" value="1"/>
</dbReference>
<evidence type="ECO:0000256" key="1">
    <source>
        <dbReference type="ARBA" id="ARBA00000085"/>
    </source>
</evidence>
<feature type="domain" description="PAS" evidence="10">
    <location>
        <begin position="47"/>
        <end position="119"/>
    </location>
</feature>
<keyword evidence="6" id="KW-0418">Kinase</keyword>
<keyword evidence="7" id="KW-0067">ATP-binding</keyword>
<dbReference type="PROSITE" id="PS50113">
    <property type="entry name" value="PAC"/>
    <property type="match status" value="3"/>
</dbReference>
<dbReference type="InterPro" id="IPR003594">
    <property type="entry name" value="HATPase_dom"/>
</dbReference>
<accession>A0A2N3I0T9</accession>
<feature type="domain" description="PAC" evidence="11">
    <location>
        <begin position="375"/>
        <end position="428"/>
    </location>
</feature>
<dbReference type="FunFam" id="3.30.565.10:FF:000006">
    <property type="entry name" value="Sensor histidine kinase WalK"/>
    <property type="match status" value="1"/>
</dbReference>
<evidence type="ECO:0000256" key="2">
    <source>
        <dbReference type="ARBA" id="ARBA00012438"/>
    </source>
</evidence>
<dbReference type="InterPro" id="IPR001610">
    <property type="entry name" value="PAC"/>
</dbReference>
<feature type="domain" description="PAC" evidence="11">
    <location>
        <begin position="509"/>
        <end position="561"/>
    </location>
</feature>
<dbReference type="EC" id="2.7.13.3" evidence="2"/>
<protein>
    <recommendedName>
        <fullName evidence="2">histidine kinase</fullName>
        <ecNumber evidence="2">2.7.13.3</ecNumber>
    </recommendedName>
</protein>
<comment type="catalytic activity">
    <reaction evidence="1">
        <text>ATP + protein L-histidine = ADP + protein N-phospho-L-histidine.</text>
        <dbReference type="EC" id="2.7.13.3"/>
    </reaction>
</comment>
<feature type="domain" description="PAC" evidence="11">
    <location>
        <begin position="123"/>
        <end position="175"/>
    </location>
</feature>
<dbReference type="SMART" id="SM00388">
    <property type="entry name" value="HisKA"/>
    <property type="match status" value="1"/>
</dbReference>
<dbReference type="InterPro" id="IPR003661">
    <property type="entry name" value="HisK_dim/P_dom"/>
</dbReference>
<dbReference type="GO" id="GO:0006355">
    <property type="term" value="P:regulation of DNA-templated transcription"/>
    <property type="evidence" value="ECO:0007669"/>
    <property type="project" value="InterPro"/>
</dbReference>
<dbReference type="PANTHER" id="PTHR43304:SF1">
    <property type="entry name" value="PAC DOMAIN-CONTAINING PROTEIN"/>
    <property type="match status" value="1"/>
</dbReference>
<keyword evidence="13" id="KW-1185">Reference proteome</keyword>
<evidence type="ECO:0000256" key="5">
    <source>
        <dbReference type="ARBA" id="ARBA00022741"/>
    </source>
</evidence>
<dbReference type="AlphaFoldDB" id="A0A2N3I0T9"/>
<dbReference type="InterPro" id="IPR004358">
    <property type="entry name" value="Sig_transdc_His_kin-like_C"/>
</dbReference>
<dbReference type="PRINTS" id="PR00344">
    <property type="entry name" value="BCTRLSENSOR"/>
</dbReference>
<evidence type="ECO:0000256" key="3">
    <source>
        <dbReference type="ARBA" id="ARBA00022553"/>
    </source>
</evidence>
<dbReference type="InterPro" id="IPR005467">
    <property type="entry name" value="His_kinase_dom"/>
</dbReference>
<dbReference type="Pfam" id="PF00512">
    <property type="entry name" value="HisKA"/>
    <property type="match status" value="1"/>
</dbReference>
<feature type="domain" description="Histidine kinase" evidence="9">
    <location>
        <begin position="586"/>
        <end position="808"/>
    </location>
</feature>
<dbReference type="SMART" id="SM00387">
    <property type="entry name" value="HATPase_c"/>
    <property type="match status" value="1"/>
</dbReference>
<dbReference type="NCBIfam" id="TIGR00229">
    <property type="entry name" value="sensory_box"/>
    <property type="match status" value="4"/>
</dbReference>
<dbReference type="InterPro" id="IPR000014">
    <property type="entry name" value="PAS"/>
</dbReference>
<dbReference type="Gene3D" id="3.30.450.20">
    <property type="entry name" value="PAS domain"/>
    <property type="match status" value="4"/>
</dbReference>
<dbReference type="Pfam" id="PF02518">
    <property type="entry name" value="HATPase_c"/>
    <property type="match status" value="1"/>
</dbReference>
<keyword evidence="3" id="KW-0597">Phosphoprotein</keyword>
<dbReference type="InterPro" id="IPR013655">
    <property type="entry name" value="PAS_fold_3"/>
</dbReference>
<dbReference type="InterPro" id="IPR035965">
    <property type="entry name" value="PAS-like_dom_sf"/>
</dbReference>
<dbReference type="SUPFAM" id="SSF47384">
    <property type="entry name" value="Homodimeric domain of signal transducing histidine kinase"/>
    <property type="match status" value="1"/>
</dbReference>
<dbReference type="EMBL" id="MVDD01000004">
    <property type="protein sequence ID" value="PKQ63877.1"/>
    <property type="molecule type" value="Genomic_DNA"/>
</dbReference>
<dbReference type="Gene3D" id="3.30.565.10">
    <property type="entry name" value="Histidine kinase-like ATPase, C-terminal domain"/>
    <property type="match status" value="1"/>
</dbReference>
<dbReference type="GO" id="GO:0000155">
    <property type="term" value="F:phosphorelay sensor kinase activity"/>
    <property type="evidence" value="ECO:0007669"/>
    <property type="project" value="InterPro"/>
</dbReference>
<dbReference type="OrthoDB" id="9796457at2"/>
<keyword evidence="4" id="KW-0808">Transferase</keyword>
<keyword evidence="5" id="KW-0547">Nucleotide-binding</keyword>
<reference evidence="12 13" key="1">
    <citation type="journal article" date="2017" name="Front. Microbiol.">
        <title>Labilibaculum manganireducens gen. nov., sp. nov. and Labilibaculum filiforme sp. nov., Novel Bacteroidetes Isolated from Subsurface Sediments of the Baltic Sea.</title>
        <authorList>
            <person name="Vandieken V."/>
            <person name="Marshall I.P."/>
            <person name="Niemann H."/>
            <person name="Engelen B."/>
            <person name="Cypionka H."/>
        </authorList>
    </citation>
    <scope>NUCLEOTIDE SEQUENCE [LARGE SCALE GENOMIC DNA]</scope>
    <source>
        <strain evidence="12 13">59.16B</strain>
    </source>
</reference>
<evidence type="ECO:0000256" key="4">
    <source>
        <dbReference type="ARBA" id="ARBA00022679"/>
    </source>
</evidence>
<comment type="caution">
    <text evidence="12">The sequence shown here is derived from an EMBL/GenBank/DDBJ whole genome shotgun (WGS) entry which is preliminary data.</text>
</comment>
<dbReference type="InterPro" id="IPR036890">
    <property type="entry name" value="HATPase_C_sf"/>
</dbReference>
<dbReference type="SUPFAM" id="SSF55785">
    <property type="entry name" value="PYP-like sensor domain (PAS domain)"/>
    <property type="match status" value="4"/>
</dbReference>
<dbReference type="CDD" id="cd16922">
    <property type="entry name" value="HATPase_EvgS-ArcB-TorS-like"/>
    <property type="match status" value="1"/>
</dbReference>
<dbReference type="InterPro" id="IPR000700">
    <property type="entry name" value="PAS-assoc_C"/>
</dbReference>
<feature type="domain" description="PAS" evidence="10">
    <location>
        <begin position="436"/>
        <end position="506"/>
    </location>
</feature>
<dbReference type="PROSITE" id="PS50112">
    <property type="entry name" value="PAS"/>
    <property type="match status" value="3"/>
</dbReference>
<dbReference type="Gene3D" id="2.10.70.100">
    <property type="match status" value="1"/>
</dbReference>
<feature type="domain" description="PAS" evidence="10">
    <location>
        <begin position="176"/>
        <end position="246"/>
    </location>
</feature>
<evidence type="ECO:0000256" key="6">
    <source>
        <dbReference type="ARBA" id="ARBA00022777"/>
    </source>
</evidence>
<dbReference type="GO" id="GO:0005524">
    <property type="term" value="F:ATP binding"/>
    <property type="evidence" value="ECO:0007669"/>
    <property type="project" value="UniProtKB-KW"/>
</dbReference>
<evidence type="ECO:0000313" key="12">
    <source>
        <dbReference type="EMBL" id="PKQ63877.1"/>
    </source>
</evidence>
<dbReference type="RefSeq" id="WP_101260823.1">
    <property type="nucleotide sequence ID" value="NZ_MVDD01000004.1"/>
</dbReference>
<dbReference type="SMART" id="SM00091">
    <property type="entry name" value="PAS"/>
    <property type="match status" value="3"/>
</dbReference>